<name>A0A3A8NDR0_9BACT</name>
<comment type="caution">
    <text evidence="1">The sequence shown here is derived from an EMBL/GenBank/DDBJ whole genome shotgun (WGS) entry which is preliminary data.</text>
</comment>
<accession>A0A3A8NDR0</accession>
<dbReference type="RefSeq" id="WP_120626116.1">
    <property type="nucleotide sequence ID" value="NZ_RAWG01000088.1"/>
</dbReference>
<dbReference type="EMBL" id="RAWG01000088">
    <property type="protein sequence ID" value="RKH42388.1"/>
    <property type="molecule type" value="Genomic_DNA"/>
</dbReference>
<evidence type="ECO:0000313" key="2">
    <source>
        <dbReference type="Proteomes" id="UP000273405"/>
    </source>
</evidence>
<dbReference type="Proteomes" id="UP000273405">
    <property type="component" value="Unassembled WGS sequence"/>
</dbReference>
<sequence length="108" mass="12263">MATAMGGDVVMKLLQEFREMQDEARVQYARTDRAIERVTQQTQVLAEHVEQLATELFALTVEVNGIKRVHGKMFEQVGRTLNQLAEAQASDRQRIDTLELHVDRAGKP</sequence>
<proteinExistence type="predicted"/>
<organism evidence="1 2">
    <name type="scientific">Corallococcus sicarius</name>
    <dbReference type="NCBI Taxonomy" id="2316726"/>
    <lineage>
        <taxon>Bacteria</taxon>
        <taxon>Pseudomonadati</taxon>
        <taxon>Myxococcota</taxon>
        <taxon>Myxococcia</taxon>
        <taxon>Myxococcales</taxon>
        <taxon>Cystobacterineae</taxon>
        <taxon>Myxococcaceae</taxon>
        <taxon>Corallococcus</taxon>
    </lineage>
</organism>
<evidence type="ECO:0000313" key="1">
    <source>
        <dbReference type="EMBL" id="RKH42388.1"/>
    </source>
</evidence>
<reference evidence="2" key="1">
    <citation type="submission" date="2018-09" db="EMBL/GenBank/DDBJ databases">
        <authorList>
            <person name="Livingstone P.G."/>
            <person name="Whitworth D.E."/>
        </authorList>
    </citation>
    <scope>NUCLEOTIDE SEQUENCE [LARGE SCALE GENOMIC DNA]</scope>
    <source>
        <strain evidence="2">CA040B</strain>
    </source>
</reference>
<dbReference type="OrthoDB" id="5510829at2"/>
<keyword evidence="2" id="KW-1185">Reference proteome</keyword>
<dbReference type="AlphaFoldDB" id="A0A3A8NDR0"/>
<protein>
    <submittedName>
        <fullName evidence="1">Uncharacterized protein</fullName>
    </submittedName>
</protein>
<gene>
    <name evidence="1" type="ORF">D7X12_15885</name>
</gene>